<dbReference type="InterPro" id="IPR016134">
    <property type="entry name" value="Dockerin_dom"/>
</dbReference>
<dbReference type="SUPFAM" id="SSF63446">
    <property type="entry name" value="Type I dockerin domain"/>
    <property type="match status" value="1"/>
</dbReference>
<evidence type="ECO:0000313" key="2">
    <source>
        <dbReference type="EMBL" id="MCU4741548.1"/>
    </source>
</evidence>
<organism evidence="2 3">
    <name type="scientific">Natronoglomus mannanivorans</name>
    <dbReference type="NCBI Taxonomy" id="2979990"/>
    <lineage>
        <taxon>Archaea</taxon>
        <taxon>Methanobacteriati</taxon>
        <taxon>Methanobacteriota</taxon>
        <taxon>Stenosarchaea group</taxon>
        <taxon>Halobacteria</taxon>
        <taxon>Halobacteriales</taxon>
        <taxon>Natrialbaceae</taxon>
        <taxon>Natronoglomus</taxon>
    </lineage>
</organism>
<dbReference type="AlphaFoldDB" id="A0AAP3E1J6"/>
<reference evidence="2" key="1">
    <citation type="submission" date="2022-09" db="EMBL/GenBank/DDBJ databases">
        <title>Enrichment on poylsaccharides allowed isolation of novel metabolic and taxonomic groups of Haloarchaea.</title>
        <authorList>
            <person name="Sorokin D.Y."/>
            <person name="Elcheninov A.G."/>
            <person name="Khizhniak T.V."/>
            <person name="Kolganova T.V."/>
            <person name="Kublanov I.V."/>
        </authorList>
    </citation>
    <scope>NUCLEOTIDE SEQUENCE</scope>
    <source>
        <strain evidence="2">AArc-xg1-1</strain>
    </source>
</reference>
<dbReference type="InterPro" id="IPR002105">
    <property type="entry name" value="Dockerin_1_rpt"/>
</dbReference>
<evidence type="ECO:0000313" key="3">
    <source>
        <dbReference type="Proteomes" id="UP001321018"/>
    </source>
</evidence>
<name>A0AAP3E1J6_9EURY</name>
<dbReference type="Proteomes" id="UP001321018">
    <property type="component" value="Unassembled WGS sequence"/>
</dbReference>
<comment type="caution">
    <text evidence="2">The sequence shown here is derived from an EMBL/GenBank/DDBJ whole genome shotgun (WGS) entry which is preliminary data.</text>
</comment>
<dbReference type="Pfam" id="PF00404">
    <property type="entry name" value="Dockerin_1"/>
    <property type="match status" value="1"/>
</dbReference>
<proteinExistence type="predicted"/>
<gene>
    <name evidence="2" type="ORF">OB960_09055</name>
</gene>
<protein>
    <submittedName>
        <fullName evidence="2">Dockerin type I domain-containing protein</fullName>
    </submittedName>
</protein>
<dbReference type="Gene3D" id="1.10.1330.10">
    <property type="entry name" value="Dockerin domain"/>
    <property type="match status" value="1"/>
</dbReference>
<feature type="domain" description="Dockerin" evidence="1">
    <location>
        <begin position="342"/>
        <end position="399"/>
    </location>
</feature>
<dbReference type="GO" id="GO:0000272">
    <property type="term" value="P:polysaccharide catabolic process"/>
    <property type="evidence" value="ECO:0007669"/>
    <property type="project" value="InterPro"/>
</dbReference>
<dbReference type="RefSeq" id="WP_338003385.1">
    <property type="nucleotide sequence ID" value="NZ_JAOPKA010000004.1"/>
</dbReference>
<evidence type="ECO:0000259" key="1">
    <source>
        <dbReference type="PROSITE" id="PS51766"/>
    </source>
</evidence>
<dbReference type="PROSITE" id="PS51766">
    <property type="entry name" value="DOCKERIN"/>
    <property type="match status" value="1"/>
</dbReference>
<accession>A0AAP3E1J6</accession>
<dbReference type="InterPro" id="IPR036439">
    <property type="entry name" value="Dockerin_dom_sf"/>
</dbReference>
<dbReference type="EMBL" id="JAOPKA010000004">
    <property type="protein sequence ID" value="MCU4741548.1"/>
    <property type="molecule type" value="Genomic_DNA"/>
</dbReference>
<sequence length="399" mass="41207">MSWNTRILSFAVVIVLLGGSVWGLGLATDVSSLPAQSTAELAGDGTEQNPYVVTDVDELQSVTSDRSAHYELEADVDASELAESFDPIGDESAPFTGSFDGNGHTITGVTVDEPTDRNVGLFGVVEDGVIEDVRLERVDVTGDERVGALVGLNAGEVRAASASGTVTGTNDVGGLVGVASGDVTESAADVTVDGSSVVGGLVGFNECGPISDSWASGDVVGDEEVGGLVGENHCTITRSYAVGDVSGATDVGGAIGTHVSGSVADTYWDVETTGHSDSAAGTGLTTDELRGQNAAELDGFDFQTTWQTTDDYPILEWQDDTRSDDGELDIEIDGNVPQDLDGDGLYEDVNGDGEFSLTDVVVLFEHLEEPVVTENVAAFDFAGTGDVSVTDVVALFESL</sequence>
<dbReference type="Gene3D" id="2.160.20.110">
    <property type="match status" value="1"/>
</dbReference>
<dbReference type="GO" id="GO:0004553">
    <property type="term" value="F:hydrolase activity, hydrolyzing O-glycosyl compounds"/>
    <property type="evidence" value="ECO:0007669"/>
    <property type="project" value="InterPro"/>
</dbReference>